<feature type="compositionally biased region" description="Low complexity" evidence="3">
    <location>
        <begin position="266"/>
        <end position="275"/>
    </location>
</feature>
<dbReference type="InterPro" id="IPR044245">
    <property type="entry name" value="Spartan"/>
</dbReference>
<dbReference type="PANTHER" id="PTHR21220:SF0">
    <property type="entry name" value="DNA-DEPENDENT METALLOPROTEASE SPRTN"/>
    <property type="match status" value="1"/>
</dbReference>
<dbReference type="Pfam" id="PF10263">
    <property type="entry name" value="SprT-like"/>
    <property type="match status" value="1"/>
</dbReference>
<proteinExistence type="predicted"/>
<accession>A0A834XT83</accession>
<reference evidence="5 6" key="1">
    <citation type="submission" date="2020-08" db="EMBL/GenBank/DDBJ databases">
        <title>Aphidius gifuensis genome sequencing and assembly.</title>
        <authorList>
            <person name="Du Z."/>
        </authorList>
    </citation>
    <scope>NUCLEOTIDE SEQUENCE [LARGE SCALE GENOMIC DNA]</scope>
    <source>
        <strain evidence="5">YNYX2018</strain>
        <tissue evidence="5">Adults</tissue>
    </source>
</reference>
<evidence type="ECO:0000313" key="5">
    <source>
        <dbReference type="EMBL" id="KAF7992157.1"/>
    </source>
</evidence>
<comment type="subcellular location">
    <subcellularLocation>
        <location evidence="1">Nucleus</location>
    </subcellularLocation>
</comment>
<dbReference type="Pfam" id="PF22934">
    <property type="entry name" value="SPRTN_ZBD"/>
    <property type="match status" value="1"/>
</dbReference>
<evidence type="ECO:0000313" key="6">
    <source>
        <dbReference type="Proteomes" id="UP000639338"/>
    </source>
</evidence>
<dbReference type="GO" id="GO:0031593">
    <property type="term" value="F:polyubiquitin modification-dependent protein binding"/>
    <property type="evidence" value="ECO:0007669"/>
    <property type="project" value="TreeGrafter"/>
</dbReference>
<dbReference type="PANTHER" id="PTHR21220">
    <property type="entry name" value="DNA-DEPENDENT METALLOPROTEASE SPRTN"/>
    <property type="match status" value="1"/>
</dbReference>
<feature type="compositionally biased region" description="Polar residues" evidence="3">
    <location>
        <begin position="256"/>
        <end position="265"/>
    </location>
</feature>
<dbReference type="InterPro" id="IPR055220">
    <property type="entry name" value="SPRTN_ZBD"/>
</dbReference>
<dbReference type="GO" id="GO:0004222">
    <property type="term" value="F:metalloendopeptidase activity"/>
    <property type="evidence" value="ECO:0007669"/>
    <property type="project" value="InterPro"/>
</dbReference>
<feature type="region of interest" description="Disordered" evidence="3">
    <location>
        <begin position="342"/>
        <end position="383"/>
    </location>
</feature>
<dbReference type="Proteomes" id="UP000639338">
    <property type="component" value="Unassembled WGS sequence"/>
</dbReference>
<sequence>MSKKPYDWPDQWEDEKEIIGVTESAVFPDHVNKENYKPRTIVDKTLEILDPTPNIYTLFVQFNSKFFWNALLSVEVKWSNRMTTCAGTCSFHPRNRECVITLSAPLLKLRPRKDLVETLLHEMIHGYLFLTSNNRDRDGHGPEFCKHMKRINDSAGTAISIYHTFHDEVKLYKQHWWRCNGPCQHRAPYFGNVRRAMNRAPGPNDTWWKEHERNCNGTFIKIKEPTKDDKPTNKKDDKKIPNSQKSPMDKFVTITKDPSNSNNIVSKPSTSSSSSGFVKLGTNTNKVHGFGTGGPGSTSSLKSVTSSTSTSTSTKSPSFSCSGTLGGAGNGKSNLLEKYLTPKNDVKSKNGFASTNYDKPISLISPPKKKPSSLAVLLTPSPQ</sequence>
<evidence type="ECO:0000259" key="4">
    <source>
        <dbReference type="SMART" id="SM00731"/>
    </source>
</evidence>
<dbReference type="SMART" id="SM00731">
    <property type="entry name" value="SprT"/>
    <property type="match status" value="1"/>
</dbReference>
<feature type="region of interest" description="Disordered" evidence="3">
    <location>
        <begin position="218"/>
        <end position="327"/>
    </location>
</feature>
<keyword evidence="6" id="KW-1185">Reference proteome</keyword>
<comment type="caution">
    <text evidence="5">The sequence shown here is derived from an EMBL/GenBank/DDBJ whole genome shotgun (WGS) entry which is preliminary data.</text>
</comment>
<feature type="compositionally biased region" description="Low complexity" evidence="3">
    <location>
        <begin position="297"/>
        <end position="323"/>
    </location>
</feature>
<evidence type="ECO:0000256" key="3">
    <source>
        <dbReference type="SAM" id="MobiDB-lite"/>
    </source>
</evidence>
<feature type="domain" description="SprT-like" evidence="4">
    <location>
        <begin position="53"/>
        <end position="222"/>
    </location>
</feature>
<name>A0A834XT83_APHGI</name>
<dbReference type="OrthoDB" id="5236983at2759"/>
<protein>
    <recommendedName>
        <fullName evidence="4">SprT-like domain-containing protein</fullName>
    </recommendedName>
</protein>
<dbReference type="GO" id="GO:0006974">
    <property type="term" value="P:DNA damage response"/>
    <property type="evidence" value="ECO:0007669"/>
    <property type="project" value="InterPro"/>
</dbReference>
<dbReference type="AlphaFoldDB" id="A0A834XT83"/>
<dbReference type="EMBL" id="JACMRX010000003">
    <property type="protein sequence ID" value="KAF7992157.1"/>
    <property type="molecule type" value="Genomic_DNA"/>
</dbReference>
<organism evidence="5 6">
    <name type="scientific">Aphidius gifuensis</name>
    <name type="common">Parasitoid wasp</name>
    <dbReference type="NCBI Taxonomy" id="684658"/>
    <lineage>
        <taxon>Eukaryota</taxon>
        <taxon>Metazoa</taxon>
        <taxon>Ecdysozoa</taxon>
        <taxon>Arthropoda</taxon>
        <taxon>Hexapoda</taxon>
        <taxon>Insecta</taxon>
        <taxon>Pterygota</taxon>
        <taxon>Neoptera</taxon>
        <taxon>Endopterygota</taxon>
        <taxon>Hymenoptera</taxon>
        <taxon>Apocrita</taxon>
        <taxon>Ichneumonoidea</taxon>
        <taxon>Braconidae</taxon>
        <taxon>Aphidiinae</taxon>
        <taxon>Aphidius</taxon>
    </lineage>
</organism>
<dbReference type="InterPro" id="IPR006640">
    <property type="entry name" value="SprT-like_domain"/>
</dbReference>
<dbReference type="GO" id="GO:0003697">
    <property type="term" value="F:single-stranded DNA binding"/>
    <property type="evidence" value="ECO:0007669"/>
    <property type="project" value="InterPro"/>
</dbReference>
<keyword evidence="2" id="KW-0539">Nucleus</keyword>
<gene>
    <name evidence="5" type="ORF">HCN44_001482</name>
</gene>
<feature type="compositionally biased region" description="Basic and acidic residues" evidence="3">
    <location>
        <begin position="221"/>
        <end position="240"/>
    </location>
</feature>
<dbReference type="GO" id="GO:0005634">
    <property type="term" value="C:nucleus"/>
    <property type="evidence" value="ECO:0007669"/>
    <property type="project" value="UniProtKB-SubCell"/>
</dbReference>
<evidence type="ECO:0000256" key="1">
    <source>
        <dbReference type="ARBA" id="ARBA00004123"/>
    </source>
</evidence>
<evidence type="ECO:0000256" key="2">
    <source>
        <dbReference type="ARBA" id="ARBA00023242"/>
    </source>
</evidence>